<dbReference type="OrthoDB" id="9765195at2"/>
<evidence type="ECO:0000256" key="5">
    <source>
        <dbReference type="SAM" id="MobiDB-lite"/>
    </source>
</evidence>
<dbReference type="EMBL" id="RCZG01000003">
    <property type="protein sequence ID" value="TPG35060.1"/>
    <property type="molecule type" value="Genomic_DNA"/>
</dbReference>
<evidence type="ECO:0000313" key="6">
    <source>
        <dbReference type="EMBL" id="TPG35060.1"/>
    </source>
</evidence>
<dbReference type="InterPro" id="IPR001360">
    <property type="entry name" value="Glyco_hydro_1"/>
</dbReference>
<protein>
    <submittedName>
        <fullName evidence="6">Glycosyl hydrolase family protein</fullName>
    </submittedName>
</protein>
<dbReference type="InterPro" id="IPR017853">
    <property type="entry name" value="GH"/>
</dbReference>
<evidence type="ECO:0000313" key="7">
    <source>
        <dbReference type="Proteomes" id="UP000320095"/>
    </source>
</evidence>
<evidence type="ECO:0000256" key="2">
    <source>
        <dbReference type="ARBA" id="ARBA00022801"/>
    </source>
</evidence>
<keyword evidence="7" id="KW-1185">Reference proteome</keyword>
<dbReference type="SUPFAM" id="SSF51445">
    <property type="entry name" value="(Trans)glycosidases"/>
    <property type="match status" value="1"/>
</dbReference>
<dbReference type="GO" id="GO:0008422">
    <property type="term" value="F:beta-glucosidase activity"/>
    <property type="evidence" value="ECO:0007669"/>
    <property type="project" value="TreeGrafter"/>
</dbReference>
<dbReference type="PANTHER" id="PTHR10353">
    <property type="entry name" value="GLYCOSYL HYDROLASE"/>
    <property type="match status" value="1"/>
</dbReference>
<dbReference type="Pfam" id="PF00232">
    <property type="entry name" value="Glyco_hydro_1"/>
    <property type="match status" value="2"/>
</dbReference>
<feature type="compositionally biased region" description="Polar residues" evidence="5">
    <location>
        <begin position="393"/>
        <end position="404"/>
    </location>
</feature>
<feature type="region of interest" description="Disordered" evidence="5">
    <location>
        <begin position="378"/>
        <end position="404"/>
    </location>
</feature>
<accession>A0A502EF04</accession>
<dbReference type="GO" id="GO:0016052">
    <property type="term" value="P:carbohydrate catabolic process"/>
    <property type="evidence" value="ECO:0007669"/>
    <property type="project" value="TreeGrafter"/>
</dbReference>
<comment type="similarity">
    <text evidence="1 4">Belongs to the glycosyl hydrolase 1 family.</text>
</comment>
<keyword evidence="3" id="KW-0326">Glycosidase</keyword>
<dbReference type="RefSeq" id="WP_140689887.1">
    <property type="nucleotide sequence ID" value="NZ_RCZG01000003.1"/>
</dbReference>
<reference evidence="6 7" key="1">
    <citation type="journal article" date="2019" name="Environ. Microbiol.">
        <title>Species interactions and distinct microbial communities in high Arctic permafrost affected cryosols are associated with the CH4 and CO2 gas fluxes.</title>
        <authorList>
            <person name="Altshuler I."/>
            <person name="Hamel J."/>
            <person name="Turney S."/>
            <person name="Magnuson E."/>
            <person name="Levesque R."/>
            <person name="Greer C."/>
            <person name="Whyte L.G."/>
        </authorList>
    </citation>
    <scope>NUCLEOTIDE SEQUENCE [LARGE SCALE GENOMIC DNA]</scope>
    <source>
        <strain evidence="6 7">S5.20</strain>
    </source>
</reference>
<evidence type="ECO:0000256" key="4">
    <source>
        <dbReference type="RuleBase" id="RU003690"/>
    </source>
</evidence>
<keyword evidence="2 6" id="KW-0378">Hydrolase</keyword>
<dbReference type="Gene3D" id="3.20.20.80">
    <property type="entry name" value="Glycosidases"/>
    <property type="match status" value="2"/>
</dbReference>
<gene>
    <name evidence="6" type="ORF">EAH80_09735</name>
</gene>
<evidence type="ECO:0000256" key="3">
    <source>
        <dbReference type="ARBA" id="ARBA00023295"/>
    </source>
</evidence>
<organism evidence="6 7">
    <name type="scientific">Mycolicibacterium hodleri</name>
    <dbReference type="NCBI Taxonomy" id="49897"/>
    <lineage>
        <taxon>Bacteria</taxon>
        <taxon>Bacillati</taxon>
        <taxon>Actinomycetota</taxon>
        <taxon>Actinomycetes</taxon>
        <taxon>Mycobacteriales</taxon>
        <taxon>Mycobacteriaceae</taxon>
        <taxon>Mycolicibacterium</taxon>
    </lineage>
</organism>
<dbReference type="GO" id="GO:0005829">
    <property type="term" value="C:cytosol"/>
    <property type="evidence" value="ECO:0007669"/>
    <property type="project" value="TreeGrafter"/>
</dbReference>
<dbReference type="AlphaFoldDB" id="A0A502EF04"/>
<dbReference type="Proteomes" id="UP000320095">
    <property type="component" value="Unassembled WGS sequence"/>
</dbReference>
<proteinExistence type="inferred from homology"/>
<comment type="caution">
    <text evidence="6">The sequence shown here is derived from an EMBL/GenBank/DDBJ whole genome shotgun (WGS) entry which is preliminary data.</text>
</comment>
<dbReference type="PANTHER" id="PTHR10353:SF36">
    <property type="entry name" value="LP05116P"/>
    <property type="match status" value="1"/>
</dbReference>
<evidence type="ECO:0000256" key="1">
    <source>
        <dbReference type="ARBA" id="ARBA00010838"/>
    </source>
</evidence>
<name>A0A502EF04_9MYCO</name>
<sequence length="404" mass="44138">MSDFLWGVATGAHQTEGNNLAADWWEFEHAPGTPIAEPSGDAVDAYHRWPGDMDLAAAAGFTDYRFGIEWSRIEPADGEVSLAAIEHYRRMIDGAVGRGLRPFITLHHFTLPGWFGRAGGWLSPDAAARFLRYVEAISPVLAGVAHVGTINEPNIVAMFAATAGSGMSALREGLPLPDPRVTDVLIDVHHAARTQLKDAHPTIAVGWGVSVQDCQAEPGSEDVLNLYTRPRDEVFLQASTGDDWVGVQTYTRIRISLVGGEPVELDDDTTRKTMNGWEFYPEALGGALRRTARIVGDVPIIVTENGIATTDDQERIEFTGRALQSMRAAIDDGVRVDGYLHWSLLDNYEWGSYAATFGLVAVDRATFERTPHPSLNWLGRQNPTVTHPDAPVHSSTTTTVLKET</sequence>
<dbReference type="PRINTS" id="PR00131">
    <property type="entry name" value="GLHYDRLASE1"/>
</dbReference>